<feature type="transmembrane region" description="Helical" evidence="3">
    <location>
        <begin position="377"/>
        <end position="397"/>
    </location>
</feature>
<dbReference type="Proteomes" id="UP001243989">
    <property type="component" value="Unassembled WGS sequence"/>
</dbReference>
<dbReference type="CDD" id="cd06186">
    <property type="entry name" value="NOX_Duox_like_FAD_NADP"/>
    <property type="match status" value="1"/>
</dbReference>
<evidence type="ECO:0000313" key="5">
    <source>
        <dbReference type="EMBL" id="KAK1625532.1"/>
    </source>
</evidence>
<dbReference type="GeneID" id="85478964"/>
<sequence>MKQPVHILLLFLTFVISSAGTIALTFAPCYATFCSEDYFEFETRLHLLVYFGLVAGFGCFLLLRSYTTWAHTLSSYHLLRMPLGGKRITVGGLLAYFWGFRADPLGWASAKLKLTITGVTGHYADILLGLLVIPVSRKSLLGRGFSLHHSTLLYAHKIVAYLFSASATAHGVTYITGIGVILPVWLIIITSLPWIRRNHYNFFYYNHVIFGLYRLLPPPSRTILFLWVADWACRLFGGQTGGIASKTGATLENAGNNWLRISTHLPISKKDSGSTYDLIQEKGETLHEPLSYYYLSIPSISKFQNHAFTAAVSASTGAGPTFLLQPTTGKKQKRLDKEWTWKLRALVPQVFESKAVEVRVEGPYSVGDDGFKTASHIVCVVGGTGITGALSLAAWWLEKRPANSTFTLVWAVRQGEATAITEWTQLQEVASSVPELTVVAHVSSESGRLDPTAYIRGALIVGQHTKVYPVGHAWVYSSGPAGLIGTVERACVETQKGTIAGRGGRSTDSWKVRDLGWYMAKWEV</sequence>
<dbReference type="RefSeq" id="XP_060441527.1">
    <property type="nucleotide sequence ID" value="XM_060594102.1"/>
</dbReference>
<gene>
    <name evidence="5" type="ORF">BDP81DRAFT_464023</name>
</gene>
<reference evidence="5" key="1">
    <citation type="submission" date="2021-06" db="EMBL/GenBank/DDBJ databases">
        <title>Comparative genomics, transcriptomics and evolutionary studies reveal genomic signatures of adaptation to plant cell wall in hemibiotrophic fungi.</title>
        <authorList>
            <consortium name="DOE Joint Genome Institute"/>
            <person name="Baroncelli R."/>
            <person name="Diaz J.F."/>
            <person name="Benocci T."/>
            <person name="Peng M."/>
            <person name="Battaglia E."/>
            <person name="Haridas S."/>
            <person name="Andreopoulos W."/>
            <person name="Labutti K."/>
            <person name="Pangilinan J."/>
            <person name="Floch G.L."/>
            <person name="Makela M.R."/>
            <person name="Henrissat B."/>
            <person name="Grigoriev I.V."/>
            <person name="Crouch J.A."/>
            <person name="De Vries R.P."/>
            <person name="Sukno S.A."/>
            <person name="Thon M.R."/>
        </authorList>
    </citation>
    <scope>NUCLEOTIDE SEQUENCE</scope>
    <source>
        <strain evidence="5">CBS 102054</strain>
    </source>
</reference>
<organism evidence="5 6">
    <name type="scientific">Colletotrichum phormii</name>
    <dbReference type="NCBI Taxonomy" id="359342"/>
    <lineage>
        <taxon>Eukaryota</taxon>
        <taxon>Fungi</taxon>
        <taxon>Dikarya</taxon>
        <taxon>Ascomycota</taxon>
        <taxon>Pezizomycotina</taxon>
        <taxon>Sordariomycetes</taxon>
        <taxon>Hypocreomycetidae</taxon>
        <taxon>Glomerellales</taxon>
        <taxon>Glomerellaceae</taxon>
        <taxon>Colletotrichum</taxon>
        <taxon>Colletotrichum acutatum species complex</taxon>
    </lineage>
</organism>
<keyword evidence="3" id="KW-0472">Membrane</keyword>
<accession>A0AAJ0EDF2</accession>
<feature type="transmembrane region" description="Helical" evidence="3">
    <location>
        <begin position="47"/>
        <end position="66"/>
    </location>
</feature>
<keyword evidence="3" id="KW-0812">Transmembrane</keyword>
<dbReference type="InterPro" id="IPR039261">
    <property type="entry name" value="FNR_nucleotide-bd"/>
</dbReference>
<keyword evidence="3" id="KW-1133">Transmembrane helix</keyword>
<evidence type="ECO:0000313" key="6">
    <source>
        <dbReference type="Proteomes" id="UP001243989"/>
    </source>
</evidence>
<feature type="transmembrane region" description="Helical" evidence="3">
    <location>
        <begin position="171"/>
        <end position="195"/>
    </location>
</feature>
<keyword evidence="2" id="KW-0560">Oxidoreductase</keyword>
<dbReference type="EMBL" id="JAHMHQ010000020">
    <property type="protein sequence ID" value="KAK1625532.1"/>
    <property type="molecule type" value="Genomic_DNA"/>
</dbReference>
<protein>
    <submittedName>
        <fullName evidence="5">Uncharacterized protein</fullName>
    </submittedName>
</protein>
<dbReference type="InterPro" id="IPR050369">
    <property type="entry name" value="RBOH/FRE"/>
</dbReference>
<feature type="signal peptide" evidence="4">
    <location>
        <begin position="1"/>
        <end position="20"/>
    </location>
</feature>
<feature type="transmembrane region" description="Helical" evidence="3">
    <location>
        <begin position="78"/>
        <end position="100"/>
    </location>
</feature>
<keyword evidence="6" id="KW-1185">Reference proteome</keyword>
<feature type="transmembrane region" description="Helical" evidence="3">
    <location>
        <begin position="112"/>
        <end position="133"/>
    </location>
</feature>
<evidence type="ECO:0000256" key="4">
    <source>
        <dbReference type="SAM" id="SignalP"/>
    </source>
</evidence>
<proteinExistence type="predicted"/>
<dbReference type="GO" id="GO:0016491">
    <property type="term" value="F:oxidoreductase activity"/>
    <property type="evidence" value="ECO:0007669"/>
    <property type="project" value="UniProtKB-KW"/>
</dbReference>
<name>A0AAJ0EDF2_9PEZI</name>
<evidence type="ECO:0000256" key="2">
    <source>
        <dbReference type="ARBA" id="ARBA00023002"/>
    </source>
</evidence>
<feature type="chain" id="PRO_5042541369" evidence="4">
    <location>
        <begin position="21"/>
        <end position="524"/>
    </location>
</feature>
<dbReference type="GO" id="GO:0005886">
    <property type="term" value="C:plasma membrane"/>
    <property type="evidence" value="ECO:0007669"/>
    <property type="project" value="TreeGrafter"/>
</dbReference>
<dbReference type="PANTHER" id="PTHR11972:SF69">
    <property type="entry name" value="FERRIC REDUCTION OXIDASE 6-RELATED"/>
    <property type="match status" value="1"/>
</dbReference>
<dbReference type="AlphaFoldDB" id="A0AAJ0EDF2"/>
<evidence type="ECO:0000256" key="1">
    <source>
        <dbReference type="ARBA" id="ARBA00022982"/>
    </source>
</evidence>
<keyword evidence="1" id="KW-0249">Electron transport</keyword>
<dbReference type="SUPFAM" id="SSF52343">
    <property type="entry name" value="Ferredoxin reductase-like, C-terminal NADP-linked domain"/>
    <property type="match status" value="1"/>
</dbReference>
<keyword evidence="4" id="KW-0732">Signal</keyword>
<evidence type="ECO:0000256" key="3">
    <source>
        <dbReference type="SAM" id="Phobius"/>
    </source>
</evidence>
<comment type="caution">
    <text evidence="5">The sequence shown here is derived from an EMBL/GenBank/DDBJ whole genome shotgun (WGS) entry which is preliminary data.</text>
</comment>
<keyword evidence="1" id="KW-0813">Transport</keyword>
<dbReference type="PANTHER" id="PTHR11972">
    <property type="entry name" value="NADPH OXIDASE"/>
    <property type="match status" value="1"/>
</dbReference>
<feature type="transmembrane region" description="Helical" evidence="3">
    <location>
        <begin position="145"/>
        <end position="165"/>
    </location>
</feature>
<dbReference type="Gene3D" id="3.40.50.80">
    <property type="entry name" value="Nucleotide-binding domain of ferredoxin-NADP reductase (FNR) module"/>
    <property type="match status" value="1"/>
</dbReference>